<feature type="region of interest" description="Disordered" evidence="3">
    <location>
        <begin position="340"/>
        <end position="366"/>
    </location>
</feature>
<dbReference type="AlphaFoldDB" id="A0A835MFM8"/>
<sequence>MADELDQESDAQLQYPTDPNAYRILEEIGGGVSAKVYKATCTHNILKSTLVAIRIIDLEQYPADLDGLKRESRTMSLHSHPNVLASRCSFVVDRYLWVVMPYMAAGSLQLIISSYFPDGLSEPVIATILKETLQGLCYIHNQGQLHTDIKAGDILIDTDNGSIKLADGGISVSIYDLRSVVGSFPLSSSSRTRLTDVAGTPYWMAPEVIHDSDTGYSLKADIWSFGIAALELAHGRPPLSDLPPLKSLLMKIKKRFGFSNYHDDKHKKDFKNKKFSKEFKDMVASCLDQDPSKRPSADQLLECSFFKNCKRLDFLFKNVFDGLPNVEETFKKVKALQGTPSQIPAGTDVEEEERPESVGPSEQTSRISGWKLNEDEFILFPVFSTSDSEDEEVVKMVRFGGEIIIPDTNIGFMESSIGSGDLEGSVEDHNGENMSGIEGIVEGFNQERVLEGLMATKRSLDEQRRQVAGMIVRYGGEADEEEQLMQRIENLMRELDLEKENNLRLKMELENISTLISGAHNDASAADNNDND</sequence>
<dbReference type="InterPro" id="IPR000719">
    <property type="entry name" value="Prot_kinase_dom"/>
</dbReference>
<proteinExistence type="inferred from homology"/>
<dbReference type="PROSITE" id="PS50011">
    <property type="entry name" value="PROTEIN_KINASE_DOM"/>
    <property type="match status" value="1"/>
</dbReference>
<dbReference type="SUPFAM" id="SSF56112">
    <property type="entry name" value="Protein kinase-like (PK-like)"/>
    <property type="match status" value="1"/>
</dbReference>
<feature type="domain" description="Protein kinase" evidence="4">
    <location>
        <begin position="22"/>
        <end position="306"/>
    </location>
</feature>
<evidence type="ECO:0000256" key="1">
    <source>
        <dbReference type="ARBA" id="ARBA00008874"/>
    </source>
</evidence>
<keyword evidence="6" id="KW-1185">Reference proteome</keyword>
<evidence type="ECO:0000256" key="2">
    <source>
        <dbReference type="SAM" id="Coils"/>
    </source>
</evidence>
<dbReference type="GO" id="GO:1902456">
    <property type="term" value="P:regulation of stomatal opening"/>
    <property type="evidence" value="ECO:0007669"/>
    <property type="project" value="TreeGrafter"/>
</dbReference>
<name>A0A835MFM8_9ROSI</name>
<dbReference type="InterPro" id="IPR047173">
    <property type="entry name" value="STRAD_A/B-like"/>
</dbReference>
<keyword evidence="2" id="KW-0175">Coiled coil</keyword>
<protein>
    <recommendedName>
        <fullName evidence="4">Protein kinase domain-containing protein</fullName>
    </recommendedName>
</protein>
<comment type="similarity">
    <text evidence="1">Belongs to the protein kinase superfamily. STE Ser/Thr protein kinase family. STE20 subfamily.</text>
</comment>
<accession>A0A835MFM8</accession>
<dbReference type="PANTHER" id="PTHR48014">
    <property type="entry name" value="SERINE/THREONINE-PROTEIN KINASE FRAY2"/>
    <property type="match status" value="1"/>
</dbReference>
<dbReference type="InterPro" id="IPR011009">
    <property type="entry name" value="Kinase-like_dom_sf"/>
</dbReference>
<dbReference type="Proteomes" id="UP000657918">
    <property type="component" value="Chromosome 16"/>
</dbReference>
<reference evidence="5 6" key="1">
    <citation type="submission" date="2020-10" db="EMBL/GenBank/DDBJ databases">
        <title>Plant Genome Project.</title>
        <authorList>
            <person name="Zhang R.-G."/>
        </authorList>
    </citation>
    <scope>NUCLEOTIDE SEQUENCE [LARGE SCALE GENOMIC DNA]</scope>
    <source>
        <strain evidence="5">FAFU-HL-1</strain>
        <tissue evidence="5">Leaf</tissue>
    </source>
</reference>
<dbReference type="EMBL" id="JADGMS010000016">
    <property type="protein sequence ID" value="KAF9664687.1"/>
    <property type="molecule type" value="Genomic_DNA"/>
</dbReference>
<evidence type="ECO:0000313" key="6">
    <source>
        <dbReference type="Proteomes" id="UP000657918"/>
    </source>
</evidence>
<evidence type="ECO:0000259" key="4">
    <source>
        <dbReference type="PROSITE" id="PS50011"/>
    </source>
</evidence>
<dbReference type="GO" id="GO:0043539">
    <property type="term" value="F:protein serine/threonine kinase activator activity"/>
    <property type="evidence" value="ECO:0007669"/>
    <property type="project" value="InterPro"/>
</dbReference>
<comment type="caution">
    <text evidence="5">The sequence shown here is derived from an EMBL/GenBank/DDBJ whole genome shotgun (WGS) entry which is preliminary data.</text>
</comment>
<dbReference type="GO" id="GO:0005524">
    <property type="term" value="F:ATP binding"/>
    <property type="evidence" value="ECO:0007669"/>
    <property type="project" value="InterPro"/>
</dbReference>
<organism evidence="5 6">
    <name type="scientific">Salix dunnii</name>
    <dbReference type="NCBI Taxonomy" id="1413687"/>
    <lineage>
        <taxon>Eukaryota</taxon>
        <taxon>Viridiplantae</taxon>
        <taxon>Streptophyta</taxon>
        <taxon>Embryophyta</taxon>
        <taxon>Tracheophyta</taxon>
        <taxon>Spermatophyta</taxon>
        <taxon>Magnoliopsida</taxon>
        <taxon>eudicotyledons</taxon>
        <taxon>Gunneridae</taxon>
        <taxon>Pentapetalae</taxon>
        <taxon>rosids</taxon>
        <taxon>fabids</taxon>
        <taxon>Malpighiales</taxon>
        <taxon>Salicaceae</taxon>
        <taxon>Saliceae</taxon>
        <taxon>Salix</taxon>
    </lineage>
</organism>
<evidence type="ECO:0000313" key="5">
    <source>
        <dbReference type="EMBL" id="KAF9664687.1"/>
    </source>
</evidence>
<dbReference type="PANTHER" id="PTHR48014:SF7">
    <property type="entry name" value="SERINE_THREONINE-PROTEIN KINASE BLUS1"/>
    <property type="match status" value="1"/>
</dbReference>
<evidence type="ECO:0000256" key="3">
    <source>
        <dbReference type="SAM" id="MobiDB-lite"/>
    </source>
</evidence>
<dbReference type="Pfam" id="PF00069">
    <property type="entry name" value="Pkinase"/>
    <property type="match status" value="1"/>
</dbReference>
<gene>
    <name evidence="5" type="ORF">SADUNF_Sadunf16G0044200</name>
</gene>
<dbReference type="GO" id="GO:0004672">
    <property type="term" value="F:protein kinase activity"/>
    <property type="evidence" value="ECO:0007669"/>
    <property type="project" value="InterPro"/>
</dbReference>
<dbReference type="OrthoDB" id="248923at2759"/>
<feature type="coiled-coil region" evidence="2">
    <location>
        <begin position="478"/>
        <end position="508"/>
    </location>
</feature>
<dbReference type="Gene3D" id="1.10.510.10">
    <property type="entry name" value="Transferase(Phosphotransferase) domain 1"/>
    <property type="match status" value="1"/>
</dbReference>
<dbReference type="Gene3D" id="3.30.200.20">
    <property type="entry name" value="Phosphorylase Kinase, domain 1"/>
    <property type="match status" value="1"/>
</dbReference>